<dbReference type="InterPro" id="IPR005467">
    <property type="entry name" value="His_kinase_dom"/>
</dbReference>
<keyword evidence="11" id="KW-0902">Two-component regulatory system</keyword>
<dbReference type="InterPro" id="IPR036890">
    <property type="entry name" value="HATPase_C_sf"/>
</dbReference>
<name>A0ABZ2FLI8_9PSED</name>
<evidence type="ECO:0000259" key="16">
    <source>
        <dbReference type="PROSITE" id="PS50885"/>
    </source>
</evidence>
<dbReference type="InterPro" id="IPR004358">
    <property type="entry name" value="Sig_transdc_His_kin-like_C"/>
</dbReference>
<feature type="domain" description="HAMP" evidence="16">
    <location>
        <begin position="179"/>
        <end position="230"/>
    </location>
</feature>
<evidence type="ECO:0000256" key="5">
    <source>
        <dbReference type="ARBA" id="ARBA00022679"/>
    </source>
</evidence>
<evidence type="ECO:0000256" key="13">
    <source>
        <dbReference type="SAM" id="Coils"/>
    </source>
</evidence>
<evidence type="ECO:0000256" key="1">
    <source>
        <dbReference type="ARBA" id="ARBA00000085"/>
    </source>
</evidence>
<proteinExistence type="predicted"/>
<dbReference type="InterPro" id="IPR058619">
    <property type="entry name" value="PhoQ/CarS-like_HATPase"/>
</dbReference>
<dbReference type="InterPro" id="IPR003594">
    <property type="entry name" value="HATPase_dom"/>
</dbReference>
<dbReference type="GO" id="GO:0016301">
    <property type="term" value="F:kinase activity"/>
    <property type="evidence" value="ECO:0007669"/>
    <property type="project" value="UniProtKB-KW"/>
</dbReference>
<dbReference type="Pfam" id="PF02518">
    <property type="entry name" value="HATPase_c"/>
    <property type="match status" value="1"/>
</dbReference>
<keyword evidence="10 14" id="KW-1133">Transmembrane helix</keyword>
<keyword evidence="8 17" id="KW-0418">Kinase</keyword>
<evidence type="ECO:0000256" key="9">
    <source>
        <dbReference type="ARBA" id="ARBA00022840"/>
    </source>
</evidence>
<dbReference type="EMBL" id="CP145723">
    <property type="protein sequence ID" value="WWM64472.1"/>
    <property type="molecule type" value="Genomic_DNA"/>
</dbReference>
<dbReference type="PANTHER" id="PTHR45436:SF5">
    <property type="entry name" value="SENSOR HISTIDINE KINASE TRCS"/>
    <property type="match status" value="1"/>
</dbReference>
<evidence type="ECO:0000256" key="8">
    <source>
        <dbReference type="ARBA" id="ARBA00022777"/>
    </source>
</evidence>
<evidence type="ECO:0000313" key="17">
    <source>
        <dbReference type="EMBL" id="WWM64472.1"/>
    </source>
</evidence>
<reference evidence="17 18" key="1">
    <citation type="submission" date="2024-02" db="EMBL/GenBank/DDBJ databases">
        <title>The whole genome sequence of Pseudomonas benzopyrenica MLY92.</title>
        <authorList>
            <person name="Liu Y."/>
        </authorList>
    </citation>
    <scope>NUCLEOTIDE SEQUENCE [LARGE SCALE GENOMIC DNA]</scope>
    <source>
        <strain evidence="17 18">MLY92</strain>
    </source>
</reference>
<evidence type="ECO:0000256" key="10">
    <source>
        <dbReference type="ARBA" id="ARBA00022989"/>
    </source>
</evidence>
<dbReference type="PANTHER" id="PTHR45436">
    <property type="entry name" value="SENSOR HISTIDINE KINASE YKOH"/>
    <property type="match status" value="1"/>
</dbReference>
<dbReference type="Gene3D" id="3.30.565.10">
    <property type="entry name" value="Histidine kinase-like ATPase, C-terminal domain"/>
    <property type="match status" value="1"/>
</dbReference>
<dbReference type="InterPro" id="IPR050428">
    <property type="entry name" value="TCS_sensor_his_kinase"/>
</dbReference>
<dbReference type="Gene3D" id="1.10.287.130">
    <property type="match status" value="1"/>
</dbReference>
<keyword evidence="13" id="KW-0175">Coiled coil</keyword>
<dbReference type="PROSITE" id="PS50885">
    <property type="entry name" value="HAMP"/>
    <property type="match status" value="1"/>
</dbReference>
<evidence type="ECO:0000313" key="18">
    <source>
        <dbReference type="Proteomes" id="UP001372714"/>
    </source>
</evidence>
<gene>
    <name evidence="17" type="ORF">V6W80_12025</name>
</gene>
<evidence type="ECO:0000259" key="15">
    <source>
        <dbReference type="PROSITE" id="PS50109"/>
    </source>
</evidence>
<evidence type="ECO:0000256" key="3">
    <source>
        <dbReference type="ARBA" id="ARBA00012438"/>
    </source>
</evidence>
<sequence length="448" mass="49259">MRSIQTHLRVGLVAILLVAGLVLVLGGAWLVDHALRRYLETGLRGETENLLAALVRGPHGLQLDEGRLGSLYTRPLSGRYFLIEIPALDIRWRSRSLWDAQLEAPPGNGLSDTLADGPSGQRLLTYRADYQRYGQTVQVTVADDYNPLLANLKRILAFGALLGLATLLVVLLLQRLIVRRALRPLEQVREQIAQLHQGRRSTLDASVPTELAPLVAEMNALLRHTEEGLKRARHGIGNLGHALKTPLAVLTSLAERPELQGLPEQRDSLREQLARIRERLERELRRARLAGEALPGAYLDVAELRELCVLLNRLHGEHLSFDCQLPTGLRLPWDREDLLELFGNLLDNAGKWADRQVRLEVAQDEEGYLIRVEDDGPGVPEAEREAILDRGSRLDEAVAGHGLGLGIARDIVDSCGGTLALEVAALGGLAVVIRLPLPGAGTRHSSGR</sequence>
<feature type="coiled-coil region" evidence="13">
    <location>
        <begin position="259"/>
        <end position="290"/>
    </location>
</feature>
<dbReference type="SMART" id="SM00387">
    <property type="entry name" value="HATPase_c"/>
    <property type="match status" value="1"/>
</dbReference>
<evidence type="ECO:0000256" key="2">
    <source>
        <dbReference type="ARBA" id="ARBA00004370"/>
    </source>
</evidence>
<evidence type="ECO:0000256" key="6">
    <source>
        <dbReference type="ARBA" id="ARBA00022692"/>
    </source>
</evidence>
<feature type="domain" description="Histidine kinase" evidence="15">
    <location>
        <begin position="238"/>
        <end position="439"/>
    </location>
</feature>
<feature type="transmembrane region" description="Helical" evidence="14">
    <location>
        <begin position="12"/>
        <end position="31"/>
    </location>
</feature>
<evidence type="ECO:0000256" key="12">
    <source>
        <dbReference type="ARBA" id="ARBA00023136"/>
    </source>
</evidence>
<keyword evidence="18" id="KW-1185">Reference proteome</keyword>
<dbReference type="Proteomes" id="UP001372714">
    <property type="component" value="Chromosome"/>
</dbReference>
<evidence type="ECO:0000256" key="11">
    <source>
        <dbReference type="ARBA" id="ARBA00023012"/>
    </source>
</evidence>
<keyword evidence="7" id="KW-0547">Nucleotide-binding</keyword>
<evidence type="ECO:0000256" key="7">
    <source>
        <dbReference type="ARBA" id="ARBA00022741"/>
    </source>
</evidence>
<dbReference type="SUPFAM" id="SSF47384">
    <property type="entry name" value="Homodimeric domain of signal transducing histidine kinase"/>
    <property type="match status" value="1"/>
</dbReference>
<keyword evidence="5" id="KW-0808">Transferase</keyword>
<protein>
    <recommendedName>
        <fullName evidence="3">histidine kinase</fullName>
        <ecNumber evidence="3">2.7.13.3</ecNumber>
    </recommendedName>
</protein>
<keyword evidence="4" id="KW-0597">Phosphoprotein</keyword>
<feature type="transmembrane region" description="Helical" evidence="14">
    <location>
        <begin position="155"/>
        <end position="173"/>
    </location>
</feature>
<comment type="catalytic activity">
    <reaction evidence="1">
        <text>ATP + protein L-histidine = ADP + protein N-phospho-L-histidine.</text>
        <dbReference type="EC" id="2.7.13.3"/>
    </reaction>
</comment>
<evidence type="ECO:0000256" key="14">
    <source>
        <dbReference type="SAM" id="Phobius"/>
    </source>
</evidence>
<dbReference type="PRINTS" id="PR00344">
    <property type="entry name" value="BCTRLSENSOR"/>
</dbReference>
<keyword evidence="12 14" id="KW-0472">Membrane</keyword>
<comment type="subcellular location">
    <subcellularLocation>
        <location evidence="2">Membrane</location>
    </subcellularLocation>
</comment>
<dbReference type="EC" id="2.7.13.3" evidence="3"/>
<dbReference type="CDD" id="cd16954">
    <property type="entry name" value="HATPase_PhoQ-like"/>
    <property type="match status" value="1"/>
</dbReference>
<accession>A0ABZ2FLI8</accession>
<keyword evidence="6 14" id="KW-0812">Transmembrane</keyword>
<organism evidence="17 18">
    <name type="scientific">Pseudomonas benzopyrenica</name>
    <dbReference type="NCBI Taxonomy" id="2993566"/>
    <lineage>
        <taxon>Bacteria</taxon>
        <taxon>Pseudomonadati</taxon>
        <taxon>Pseudomonadota</taxon>
        <taxon>Gammaproteobacteria</taxon>
        <taxon>Pseudomonadales</taxon>
        <taxon>Pseudomonadaceae</taxon>
        <taxon>Pseudomonas</taxon>
    </lineage>
</organism>
<dbReference type="SUPFAM" id="SSF55874">
    <property type="entry name" value="ATPase domain of HSP90 chaperone/DNA topoisomerase II/histidine kinase"/>
    <property type="match status" value="1"/>
</dbReference>
<dbReference type="RefSeq" id="WP_338544362.1">
    <property type="nucleotide sequence ID" value="NZ_CP145723.1"/>
</dbReference>
<evidence type="ECO:0000256" key="4">
    <source>
        <dbReference type="ARBA" id="ARBA00022553"/>
    </source>
</evidence>
<dbReference type="InterPro" id="IPR036097">
    <property type="entry name" value="HisK_dim/P_sf"/>
</dbReference>
<dbReference type="PROSITE" id="PS50109">
    <property type="entry name" value="HIS_KIN"/>
    <property type="match status" value="1"/>
</dbReference>
<keyword evidence="9" id="KW-0067">ATP-binding</keyword>
<dbReference type="InterPro" id="IPR003660">
    <property type="entry name" value="HAMP_dom"/>
</dbReference>